<dbReference type="RefSeq" id="XP_027079981.2">
    <property type="nucleotide sequence ID" value="XM_027224180.2"/>
</dbReference>
<keyword evidence="1" id="KW-0863">Zinc-finger</keyword>
<dbReference type="AlphaFoldDB" id="A0A6P6TQS9"/>
<dbReference type="GeneID" id="113702981"/>
<dbReference type="PROSITE" id="PS50158">
    <property type="entry name" value="ZF_CCHC"/>
    <property type="match status" value="1"/>
</dbReference>
<evidence type="ECO:0000313" key="5">
    <source>
        <dbReference type="RefSeq" id="XP_027079981.2"/>
    </source>
</evidence>
<dbReference type="Proteomes" id="UP001652660">
    <property type="component" value="Chromosome 8e"/>
</dbReference>
<dbReference type="GO" id="GO:0003676">
    <property type="term" value="F:nucleic acid binding"/>
    <property type="evidence" value="ECO:0007669"/>
    <property type="project" value="InterPro"/>
</dbReference>
<feature type="domain" description="CCHC-type" evidence="3">
    <location>
        <begin position="70"/>
        <end position="86"/>
    </location>
</feature>
<evidence type="ECO:0000313" key="4">
    <source>
        <dbReference type="Proteomes" id="UP001652660"/>
    </source>
</evidence>
<feature type="compositionally biased region" description="Basic and acidic residues" evidence="2">
    <location>
        <begin position="62"/>
        <end position="71"/>
    </location>
</feature>
<gene>
    <name evidence="5" type="primary">LOC113702981</name>
</gene>
<dbReference type="Gene3D" id="4.10.60.10">
    <property type="entry name" value="Zinc finger, CCHC-type"/>
    <property type="match status" value="1"/>
</dbReference>
<feature type="region of interest" description="Disordered" evidence="2">
    <location>
        <begin position="157"/>
        <end position="177"/>
    </location>
</feature>
<keyword evidence="1" id="KW-0862">Zinc</keyword>
<reference evidence="4" key="1">
    <citation type="journal article" date="2025" name="Foods">
        <title>Unveiling the Microbial Signatures of Arabica Coffee Cherries: Insights into Ripeness Specific Diversity, Functional Traits, and Implications for Quality and Safety.</title>
        <authorList>
            <consortium name="RefSeq"/>
            <person name="Tenea G.N."/>
            <person name="Cifuentes V."/>
            <person name="Reyes P."/>
            <person name="Cevallos-Vallejos M."/>
        </authorList>
    </citation>
    <scope>NUCLEOTIDE SEQUENCE [LARGE SCALE GENOMIC DNA]</scope>
</reference>
<keyword evidence="4" id="KW-1185">Reference proteome</keyword>
<feature type="compositionally biased region" description="Polar residues" evidence="2">
    <location>
        <begin position="118"/>
        <end position="128"/>
    </location>
</feature>
<organism evidence="4 5">
    <name type="scientific">Coffea arabica</name>
    <name type="common">Arabian coffee</name>
    <dbReference type="NCBI Taxonomy" id="13443"/>
    <lineage>
        <taxon>Eukaryota</taxon>
        <taxon>Viridiplantae</taxon>
        <taxon>Streptophyta</taxon>
        <taxon>Embryophyta</taxon>
        <taxon>Tracheophyta</taxon>
        <taxon>Spermatophyta</taxon>
        <taxon>Magnoliopsida</taxon>
        <taxon>eudicotyledons</taxon>
        <taxon>Gunneridae</taxon>
        <taxon>Pentapetalae</taxon>
        <taxon>asterids</taxon>
        <taxon>lamiids</taxon>
        <taxon>Gentianales</taxon>
        <taxon>Rubiaceae</taxon>
        <taxon>Ixoroideae</taxon>
        <taxon>Gardenieae complex</taxon>
        <taxon>Bertiereae - Coffeeae clade</taxon>
        <taxon>Coffeeae</taxon>
        <taxon>Coffea</taxon>
    </lineage>
</organism>
<dbReference type="SUPFAM" id="SSF57756">
    <property type="entry name" value="Retrovirus zinc finger-like domains"/>
    <property type="match status" value="1"/>
</dbReference>
<feature type="region of interest" description="Disordered" evidence="2">
    <location>
        <begin position="27"/>
        <end position="128"/>
    </location>
</feature>
<dbReference type="GO" id="GO:0008270">
    <property type="term" value="F:zinc ion binding"/>
    <property type="evidence" value="ECO:0007669"/>
    <property type="project" value="UniProtKB-KW"/>
</dbReference>
<reference evidence="5" key="2">
    <citation type="submission" date="2025-08" db="UniProtKB">
        <authorList>
            <consortium name="RefSeq"/>
        </authorList>
    </citation>
    <scope>IDENTIFICATION</scope>
    <source>
        <tissue evidence="5">Leaves</tissue>
    </source>
</reference>
<sequence length="239" mass="26462">MKAYGPIIYPLNGEHLWKDLKQVPVLPPETIKLPGRPKKVRRREPDEPPATTTSRGQTKRLSRVDLMDYKCRKCKQKGHNSRKCPSSHDQENIQQQATAVTSSSQSQQQTPNAMNPGANKQSQPQQSNFTPEAVFGASGLETDTNDQVLFDLISQIPDQPTTSQPPTSTLTTKNATSPGKKVKYRCGVCRRFGHTRSSCDSTLASLYKRHPWEPPGLARPKNTANISTSKSAAKRAKKA</sequence>
<protein>
    <recommendedName>
        <fullName evidence="3">CCHC-type domain-containing protein</fullName>
    </recommendedName>
</protein>
<feature type="compositionally biased region" description="Low complexity" evidence="2">
    <location>
        <begin position="94"/>
        <end position="110"/>
    </location>
</feature>
<name>A0A6P6TQS9_COFAR</name>
<evidence type="ECO:0000259" key="3">
    <source>
        <dbReference type="PROSITE" id="PS50158"/>
    </source>
</evidence>
<evidence type="ECO:0000256" key="1">
    <source>
        <dbReference type="PROSITE-ProRule" id="PRU00047"/>
    </source>
</evidence>
<feature type="compositionally biased region" description="Basic residues" evidence="2">
    <location>
        <begin position="72"/>
        <end position="82"/>
    </location>
</feature>
<dbReference type="InterPro" id="IPR001878">
    <property type="entry name" value="Znf_CCHC"/>
</dbReference>
<feature type="compositionally biased region" description="Low complexity" evidence="2">
    <location>
        <begin position="157"/>
        <end position="172"/>
    </location>
</feature>
<proteinExistence type="predicted"/>
<accession>A0A6P6TQS9</accession>
<evidence type="ECO:0000256" key="2">
    <source>
        <dbReference type="SAM" id="MobiDB-lite"/>
    </source>
</evidence>
<feature type="region of interest" description="Disordered" evidence="2">
    <location>
        <begin position="210"/>
        <end position="239"/>
    </location>
</feature>
<dbReference type="InterPro" id="IPR036875">
    <property type="entry name" value="Znf_CCHC_sf"/>
</dbReference>
<dbReference type="SMART" id="SM00343">
    <property type="entry name" value="ZnF_C2HC"/>
    <property type="match status" value="2"/>
</dbReference>
<keyword evidence="1" id="KW-0479">Metal-binding</keyword>